<proteinExistence type="predicted"/>
<sequence length="106" mass="11986">MAQTRAQTASQKGRNSPYKAPRHASVRRSPRLKILQPSPDLPLSAARQGSKRAIETTRDSEDFGLEHSAKRRRVSNQSASEDTESRPASDCNPIEFWAREGYWPHK</sequence>
<keyword evidence="3" id="KW-1185">Reference proteome</keyword>
<dbReference type="Proteomes" id="UP001390339">
    <property type="component" value="Unassembled WGS sequence"/>
</dbReference>
<reference evidence="2 3" key="1">
    <citation type="journal article" date="2024" name="IMA Fungus">
        <title>Apiospora arundinis, a panoply of carbohydrate-active enzymes and secondary metabolites.</title>
        <authorList>
            <person name="Sorensen T."/>
            <person name="Petersen C."/>
            <person name="Muurmann A.T."/>
            <person name="Christiansen J.V."/>
            <person name="Brundto M.L."/>
            <person name="Overgaard C.K."/>
            <person name="Boysen A.T."/>
            <person name="Wollenberg R.D."/>
            <person name="Larsen T.O."/>
            <person name="Sorensen J.L."/>
            <person name="Nielsen K.L."/>
            <person name="Sondergaard T.E."/>
        </authorList>
    </citation>
    <scope>NUCLEOTIDE SEQUENCE [LARGE SCALE GENOMIC DNA]</scope>
    <source>
        <strain evidence="2 3">AAU 773</strain>
    </source>
</reference>
<feature type="compositionally biased region" description="Basic residues" evidence="1">
    <location>
        <begin position="20"/>
        <end position="31"/>
    </location>
</feature>
<gene>
    <name evidence="2" type="ORF">PGQ11_011238</name>
</gene>
<accession>A0ABR2HZ20</accession>
<comment type="caution">
    <text evidence="2">The sequence shown here is derived from an EMBL/GenBank/DDBJ whole genome shotgun (WGS) entry which is preliminary data.</text>
</comment>
<evidence type="ECO:0000313" key="2">
    <source>
        <dbReference type="EMBL" id="KAK8855326.1"/>
    </source>
</evidence>
<evidence type="ECO:0000256" key="1">
    <source>
        <dbReference type="SAM" id="MobiDB-lite"/>
    </source>
</evidence>
<protein>
    <submittedName>
        <fullName evidence="2">Uncharacterized protein</fullName>
    </submittedName>
</protein>
<name>A0ABR2HZ20_9PEZI</name>
<dbReference type="EMBL" id="JAPCWZ010000007">
    <property type="protein sequence ID" value="KAK8855326.1"/>
    <property type="molecule type" value="Genomic_DNA"/>
</dbReference>
<feature type="region of interest" description="Disordered" evidence="1">
    <location>
        <begin position="1"/>
        <end position="92"/>
    </location>
</feature>
<organism evidence="2 3">
    <name type="scientific">Apiospora arundinis</name>
    <dbReference type="NCBI Taxonomy" id="335852"/>
    <lineage>
        <taxon>Eukaryota</taxon>
        <taxon>Fungi</taxon>
        <taxon>Dikarya</taxon>
        <taxon>Ascomycota</taxon>
        <taxon>Pezizomycotina</taxon>
        <taxon>Sordariomycetes</taxon>
        <taxon>Xylariomycetidae</taxon>
        <taxon>Amphisphaeriales</taxon>
        <taxon>Apiosporaceae</taxon>
        <taxon>Apiospora</taxon>
    </lineage>
</organism>
<feature type="compositionally biased region" description="Basic and acidic residues" evidence="1">
    <location>
        <begin position="52"/>
        <end position="68"/>
    </location>
</feature>
<feature type="compositionally biased region" description="Polar residues" evidence="1">
    <location>
        <begin position="1"/>
        <end position="14"/>
    </location>
</feature>
<evidence type="ECO:0000313" key="3">
    <source>
        <dbReference type="Proteomes" id="UP001390339"/>
    </source>
</evidence>